<reference evidence="1 2" key="1">
    <citation type="submission" date="2017-01" db="EMBL/GenBank/DDBJ databases">
        <title>Complete genome of Lacinutrix venerupis DOK2-8 isolated from seawater in Dokdo.</title>
        <authorList>
            <person name="Chi W.-J."/>
            <person name="Kim J.H."/>
        </authorList>
    </citation>
    <scope>NUCLEOTIDE SEQUENCE [LARGE SCALE GENOMIC DNA]</scope>
    <source>
        <strain evidence="1 2">DOK2-8</strain>
    </source>
</reference>
<gene>
    <name evidence="1" type="ORF">BWR22_10380</name>
</gene>
<dbReference type="EMBL" id="CP019352">
    <property type="protein sequence ID" value="APY00700.1"/>
    <property type="molecule type" value="Genomic_DNA"/>
</dbReference>
<dbReference type="RefSeq" id="WP_076733606.1">
    <property type="nucleotide sequence ID" value="NZ_CP019352.1"/>
</dbReference>
<evidence type="ECO:0000313" key="1">
    <source>
        <dbReference type="EMBL" id="APY00700.1"/>
    </source>
</evidence>
<dbReference type="AlphaFoldDB" id="A0AAC9PXA8"/>
<accession>A0AAC9PXA8</accession>
<name>A0AAC9PXA8_9FLAO</name>
<protein>
    <submittedName>
        <fullName evidence="1">Uncharacterized protein</fullName>
    </submittedName>
</protein>
<organism evidence="1 2">
    <name type="scientific">Lacinutrix venerupis</name>
    <dbReference type="NCBI Taxonomy" id="1486034"/>
    <lineage>
        <taxon>Bacteria</taxon>
        <taxon>Pseudomonadati</taxon>
        <taxon>Bacteroidota</taxon>
        <taxon>Flavobacteriia</taxon>
        <taxon>Flavobacteriales</taxon>
        <taxon>Flavobacteriaceae</taxon>
        <taxon>Lacinutrix</taxon>
    </lineage>
</organism>
<sequence>MKHIIILILFSTFCSAQEKYTFDYLIEYERTFLKEDSLKKKVFYLTNSKDNSYFAELTLKDSLNYNMFFKHHDKLHSFVLVSKFQINEAEAININCNQITFKKNEYKSVIDDYEFSAPKDTVINNKNHQIYNLKSKLNFKKRKRNGSGTNVYIIDNSSISHLPFFTHPTAYEKWKLQKHLPNGLLIEKKHIDVFEKDHSTEVLISYKKIKKNIIIIGDCINYK</sequence>
<evidence type="ECO:0000313" key="2">
    <source>
        <dbReference type="Proteomes" id="UP000187506"/>
    </source>
</evidence>
<dbReference type="KEGG" id="lvn:BWR22_10380"/>
<dbReference type="Proteomes" id="UP000187506">
    <property type="component" value="Chromosome"/>
</dbReference>
<proteinExistence type="predicted"/>
<keyword evidence="2" id="KW-1185">Reference proteome</keyword>